<organism evidence="1 2">
    <name type="scientific">Pichia kudriavzevii</name>
    <name type="common">Yeast</name>
    <name type="synonym">Issatchenkia orientalis</name>
    <dbReference type="NCBI Taxonomy" id="4909"/>
    <lineage>
        <taxon>Eukaryota</taxon>
        <taxon>Fungi</taxon>
        <taxon>Dikarya</taxon>
        <taxon>Ascomycota</taxon>
        <taxon>Saccharomycotina</taxon>
        <taxon>Pichiomycetes</taxon>
        <taxon>Pichiales</taxon>
        <taxon>Pichiaceae</taxon>
        <taxon>Pichia</taxon>
    </lineage>
</organism>
<accession>A0A1V2LTJ1</accession>
<evidence type="ECO:0000313" key="2">
    <source>
        <dbReference type="Proteomes" id="UP000189274"/>
    </source>
</evidence>
<protein>
    <submittedName>
        <fullName evidence="1">Uncharacterized protein</fullName>
    </submittedName>
</protein>
<dbReference type="VEuPathDB" id="FungiDB:C5L36_0B09640"/>
<dbReference type="AlphaFoldDB" id="A0A1V2LTJ1"/>
<dbReference type="Proteomes" id="UP000189274">
    <property type="component" value="Unassembled WGS sequence"/>
</dbReference>
<gene>
    <name evidence="1" type="ORF">BOH78_0460</name>
</gene>
<sequence>MNERELVNEFLCLLDFKERNVQSDEFTSMVCKWDVFSDYDETKTLDDIVKYDNHIWECGEIRYMLFYDDNYVKKGMLKLISLFQDEAFLNKNILFKRKMLMIIFQLVRASVINKIRVYSSQLVDAILGNIEKKHDEIIYKISCCLMLEFVELGYDSVQFKRFQSVIQSDQEIMRKLQNIFTDGNYLYNSLRTHIEEYYIIFHGFLLGKTFKFMLV</sequence>
<dbReference type="EMBL" id="MQVM01000002">
    <property type="protein sequence ID" value="ONH77155.1"/>
    <property type="molecule type" value="Genomic_DNA"/>
</dbReference>
<comment type="caution">
    <text evidence="1">The sequence shown here is derived from an EMBL/GenBank/DDBJ whole genome shotgun (WGS) entry which is preliminary data.</text>
</comment>
<proteinExistence type="predicted"/>
<name>A0A1V2LTJ1_PICKU</name>
<reference evidence="2" key="1">
    <citation type="journal article" date="2017" name="Genome Announc.">
        <title>Genome sequences of Cyberlindnera fabianii 65, Pichia kudriavzevii 129, and Saccharomyces cerevisiae 131 isolated from fermented masau fruits in Zimbabwe.</title>
        <authorList>
            <person name="van Rijswijck I.M.H."/>
            <person name="Derks M.F.L."/>
            <person name="Abee T."/>
            <person name="de Ridder D."/>
            <person name="Smid E.J."/>
        </authorList>
    </citation>
    <scope>NUCLEOTIDE SEQUENCE [LARGE SCALE GENOMIC DNA]</scope>
    <source>
        <strain evidence="2">129</strain>
    </source>
</reference>
<evidence type="ECO:0000313" key="1">
    <source>
        <dbReference type="EMBL" id="ONH77155.1"/>
    </source>
</evidence>